<feature type="transmembrane region" description="Helical" evidence="9">
    <location>
        <begin position="387"/>
        <end position="409"/>
    </location>
</feature>
<keyword evidence="5 9" id="KW-1133">Transmembrane helix</keyword>
<feature type="transmembrane region" description="Helical" evidence="9">
    <location>
        <begin position="197"/>
        <end position="221"/>
    </location>
</feature>
<feature type="transmembrane region" description="Helical" evidence="9">
    <location>
        <begin position="260"/>
        <end position="277"/>
    </location>
</feature>
<feature type="transmembrane region" description="Helical" evidence="9">
    <location>
        <begin position="415"/>
        <end position="438"/>
    </location>
</feature>
<evidence type="ECO:0000259" key="10">
    <source>
        <dbReference type="PROSITE" id="PS50850"/>
    </source>
</evidence>
<protein>
    <submittedName>
        <fullName evidence="11">MFS transporter</fullName>
    </submittedName>
</protein>
<dbReference type="Proteomes" id="UP000320481">
    <property type="component" value="Unassembled WGS sequence"/>
</dbReference>
<dbReference type="GO" id="GO:0005886">
    <property type="term" value="C:plasma membrane"/>
    <property type="evidence" value="ECO:0007669"/>
    <property type="project" value="UniProtKB-SubCell"/>
</dbReference>
<keyword evidence="12" id="KW-1185">Reference proteome</keyword>
<sequence length="449" mass="45289">MTRPRSGRRTTTARRAGGIPPGRTSTGTPVEPAGAVGRPSVGTGFVATTGKGGNGVGIVRGSEPPRRSGPAVVLLAVAQVLVVFDTTLFTVGLPWIMQRSGLSLSGLTWLLTVYSVCFGALPALAAALGEALGHRRVLMAGLALSTLAAVVPAVTSDGSLLLWSRAVQGVAAAVVTAGALALIDATHPPGPGRDRALSVHFVVVAAALPAMLLPTMQLLVLTDEGPAAFWVQAVASAALLPLTQVALAESAPVPRAARRVRAAAGWVLPLGFLAWFADWLGDHSVSLPTVVLIAVAGALLPSALGLLGRGERMPELFARLHRERAAVGAYTVVALVGTSLAGLLYVLSPALQLLGNLSPMQVGWAMLPGVAGIALGWLVLPPLAARAGVGCAVAGACAAAAVGFLLLSLHDATGVAVVVLPLLLTGFGGGVLALPVSFARSGSGRCRRA</sequence>
<dbReference type="Gene3D" id="1.20.1720.10">
    <property type="entry name" value="Multidrug resistance protein D"/>
    <property type="match status" value="1"/>
</dbReference>
<feature type="domain" description="Major facilitator superfamily (MFS) profile" evidence="10">
    <location>
        <begin position="71"/>
        <end position="449"/>
    </location>
</feature>
<evidence type="ECO:0000313" key="11">
    <source>
        <dbReference type="EMBL" id="TWV55437.1"/>
    </source>
</evidence>
<evidence type="ECO:0000256" key="5">
    <source>
        <dbReference type="ARBA" id="ARBA00022989"/>
    </source>
</evidence>
<dbReference type="SUPFAM" id="SSF103473">
    <property type="entry name" value="MFS general substrate transporter"/>
    <property type="match status" value="1"/>
</dbReference>
<keyword evidence="2" id="KW-0813">Transport</keyword>
<dbReference type="PANTHER" id="PTHR42718">
    <property type="entry name" value="MAJOR FACILITATOR SUPERFAMILY MULTIDRUG TRANSPORTER MFSC"/>
    <property type="match status" value="1"/>
</dbReference>
<accession>A0A5C6JXD2</accession>
<gene>
    <name evidence="11" type="ORF">FRZ03_07860</name>
</gene>
<comment type="caution">
    <text evidence="11">The sequence shown here is derived from an EMBL/GenBank/DDBJ whole genome shotgun (WGS) entry which is preliminary data.</text>
</comment>
<evidence type="ECO:0000313" key="12">
    <source>
        <dbReference type="Proteomes" id="UP000320481"/>
    </source>
</evidence>
<feature type="region of interest" description="Disordered" evidence="8">
    <location>
        <begin position="1"/>
        <end position="38"/>
    </location>
</feature>
<dbReference type="GO" id="GO:0046677">
    <property type="term" value="P:response to antibiotic"/>
    <property type="evidence" value="ECO:0007669"/>
    <property type="project" value="UniProtKB-KW"/>
</dbReference>
<feature type="transmembrane region" description="Helical" evidence="9">
    <location>
        <begin position="136"/>
        <end position="154"/>
    </location>
</feature>
<dbReference type="InterPro" id="IPR020846">
    <property type="entry name" value="MFS_dom"/>
</dbReference>
<feature type="transmembrane region" description="Helical" evidence="9">
    <location>
        <begin position="72"/>
        <end position="97"/>
    </location>
</feature>
<feature type="transmembrane region" description="Helical" evidence="9">
    <location>
        <begin position="289"/>
        <end position="307"/>
    </location>
</feature>
<keyword evidence="3" id="KW-1003">Cell membrane</keyword>
<feature type="transmembrane region" description="Helical" evidence="9">
    <location>
        <begin position="109"/>
        <end position="129"/>
    </location>
</feature>
<reference evidence="11" key="1">
    <citation type="journal article" date="2019" name="Microbiol. Resour. Announc.">
        <title>Draft Genomic Sequences of Streptomyces misionensis and Streptomyces albidoflavus, bacteria applied for phytopathogen biocontrol.</title>
        <authorList>
            <person name="Pylro V."/>
            <person name="Dias A."/>
            <person name="Andreote F."/>
            <person name="Varani A."/>
            <person name="Andreote C."/>
            <person name="Bernardo E."/>
            <person name="Martins T."/>
        </authorList>
    </citation>
    <scope>NUCLEOTIDE SEQUENCE [LARGE SCALE GENOMIC DNA]</scope>
    <source>
        <strain evidence="11">66</strain>
    </source>
</reference>
<evidence type="ECO:0000256" key="2">
    <source>
        <dbReference type="ARBA" id="ARBA00022448"/>
    </source>
</evidence>
<comment type="subcellular location">
    <subcellularLocation>
        <location evidence="1">Cell membrane</location>
        <topology evidence="1">Multi-pass membrane protein</topology>
    </subcellularLocation>
</comment>
<name>A0A5C6JXD2_9ACTN</name>
<dbReference type="Pfam" id="PF07690">
    <property type="entry name" value="MFS_1"/>
    <property type="match status" value="1"/>
</dbReference>
<dbReference type="PANTHER" id="PTHR42718:SF46">
    <property type="entry name" value="BLR6921 PROTEIN"/>
    <property type="match status" value="1"/>
</dbReference>
<dbReference type="EMBL" id="VOGW01000043">
    <property type="protein sequence ID" value="TWV55437.1"/>
    <property type="molecule type" value="Genomic_DNA"/>
</dbReference>
<evidence type="ECO:0000256" key="4">
    <source>
        <dbReference type="ARBA" id="ARBA00022692"/>
    </source>
</evidence>
<feature type="transmembrane region" description="Helical" evidence="9">
    <location>
        <begin position="166"/>
        <end position="185"/>
    </location>
</feature>
<evidence type="ECO:0000256" key="1">
    <source>
        <dbReference type="ARBA" id="ARBA00004651"/>
    </source>
</evidence>
<keyword evidence="4 9" id="KW-0812">Transmembrane</keyword>
<dbReference type="GO" id="GO:0022857">
    <property type="term" value="F:transmembrane transporter activity"/>
    <property type="evidence" value="ECO:0007669"/>
    <property type="project" value="InterPro"/>
</dbReference>
<dbReference type="InterPro" id="IPR011701">
    <property type="entry name" value="MFS"/>
</dbReference>
<feature type="transmembrane region" description="Helical" evidence="9">
    <location>
        <begin position="227"/>
        <end position="248"/>
    </location>
</feature>
<dbReference type="PROSITE" id="PS50850">
    <property type="entry name" value="MFS"/>
    <property type="match status" value="1"/>
</dbReference>
<organism evidence="11 12">
    <name type="scientific">Streptomyces misionensis</name>
    <dbReference type="NCBI Taxonomy" id="67331"/>
    <lineage>
        <taxon>Bacteria</taxon>
        <taxon>Bacillati</taxon>
        <taxon>Actinomycetota</taxon>
        <taxon>Actinomycetes</taxon>
        <taxon>Kitasatosporales</taxon>
        <taxon>Streptomycetaceae</taxon>
        <taxon>Streptomyces</taxon>
    </lineage>
</organism>
<evidence type="ECO:0000256" key="7">
    <source>
        <dbReference type="ARBA" id="ARBA00023251"/>
    </source>
</evidence>
<evidence type="ECO:0000256" key="8">
    <source>
        <dbReference type="SAM" id="MobiDB-lite"/>
    </source>
</evidence>
<evidence type="ECO:0000256" key="3">
    <source>
        <dbReference type="ARBA" id="ARBA00022475"/>
    </source>
</evidence>
<feature type="transmembrane region" description="Helical" evidence="9">
    <location>
        <begin position="327"/>
        <end position="347"/>
    </location>
</feature>
<feature type="transmembrane region" description="Helical" evidence="9">
    <location>
        <begin position="362"/>
        <end position="380"/>
    </location>
</feature>
<evidence type="ECO:0000256" key="9">
    <source>
        <dbReference type="SAM" id="Phobius"/>
    </source>
</evidence>
<keyword evidence="7" id="KW-0046">Antibiotic resistance</keyword>
<dbReference type="AlphaFoldDB" id="A0A5C6JXD2"/>
<dbReference type="InterPro" id="IPR036259">
    <property type="entry name" value="MFS_trans_sf"/>
</dbReference>
<proteinExistence type="predicted"/>
<evidence type="ECO:0000256" key="6">
    <source>
        <dbReference type="ARBA" id="ARBA00023136"/>
    </source>
</evidence>
<keyword evidence="6 9" id="KW-0472">Membrane</keyword>
<feature type="compositionally biased region" description="Basic residues" evidence="8">
    <location>
        <begin position="1"/>
        <end position="12"/>
    </location>
</feature>